<dbReference type="SMART" id="SM00829">
    <property type="entry name" value="PKS_ER"/>
    <property type="match status" value="1"/>
</dbReference>
<dbReference type="PANTHER" id="PTHR43677">
    <property type="entry name" value="SHORT-CHAIN DEHYDROGENASE/REDUCTASE"/>
    <property type="match status" value="1"/>
</dbReference>
<dbReference type="Gene3D" id="3.40.50.720">
    <property type="entry name" value="NAD(P)-binding Rossmann-like Domain"/>
    <property type="match status" value="1"/>
</dbReference>
<organism evidence="2 3">
    <name type="scientific">Antribacter soli</name>
    <dbReference type="NCBI Taxonomy" id="2910976"/>
    <lineage>
        <taxon>Bacteria</taxon>
        <taxon>Bacillati</taxon>
        <taxon>Actinomycetota</taxon>
        <taxon>Actinomycetes</taxon>
        <taxon>Micrococcales</taxon>
        <taxon>Promicromonosporaceae</taxon>
        <taxon>Antribacter</taxon>
    </lineage>
</organism>
<dbReference type="InterPro" id="IPR011032">
    <property type="entry name" value="GroES-like_sf"/>
</dbReference>
<dbReference type="SUPFAM" id="SSF51735">
    <property type="entry name" value="NAD(P)-binding Rossmann-fold domains"/>
    <property type="match status" value="1"/>
</dbReference>
<dbReference type="Gene3D" id="3.90.180.10">
    <property type="entry name" value="Medium-chain alcohol dehydrogenases, catalytic domain"/>
    <property type="match status" value="1"/>
</dbReference>
<dbReference type="SUPFAM" id="SSF50129">
    <property type="entry name" value="GroES-like"/>
    <property type="match status" value="1"/>
</dbReference>
<protein>
    <submittedName>
        <fullName evidence="2">NAD(P)-dependent alcohol dehydrogenase</fullName>
    </submittedName>
</protein>
<dbReference type="PANTHER" id="PTHR43677:SF4">
    <property type="entry name" value="QUINONE OXIDOREDUCTASE-LIKE PROTEIN 2"/>
    <property type="match status" value="1"/>
</dbReference>
<name>A0AA41UDI2_9MICO</name>
<dbReference type="CDD" id="cd08267">
    <property type="entry name" value="MDR1"/>
    <property type="match status" value="1"/>
</dbReference>
<dbReference type="GO" id="GO:0016491">
    <property type="term" value="F:oxidoreductase activity"/>
    <property type="evidence" value="ECO:0007669"/>
    <property type="project" value="InterPro"/>
</dbReference>
<evidence type="ECO:0000313" key="3">
    <source>
        <dbReference type="Proteomes" id="UP001165405"/>
    </source>
</evidence>
<feature type="domain" description="Enoyl reductase (ER)" evidence="1">
    <location>
        <begin position="10"/>
        <end position="319"/>
    </location>
</feature>
<sequence length="321" mass="32482">MRAITQDVYGGPEVLRLEDVEVPEPGKGQVRVRVLAAALDAGIWHLTTGRPPIARLGLGLTRPRSRVSGQELAGVVDAVGPGVTRWAVGDRVFGQGSGAFAEHALAREDRLAALPDGVPPEAAATLAVSGSTALIAVRTGRVTAGLRVLVIGAGGGVGSFAVQIAKALGASVTGMASGGKAELVRGLGADRFVDYTTERLDSAGVHDVVIDTAGNRPLGEVRRLLVPGGTAVLVGSGVATAGWLAGLGRMIASGPVSLFVPQRLVGFFGVTRSADLADLAAMVVDGRIVPTVGRVGGLEDVPDALAELGRGHATGKAVFVP</sequence>
<gene>
    <name evidence="2" type="ORF">L1785_19285</name>
</gene>
<dbReference type="InterPro" id="IPR013154">
    <property type="entry name" value="ADH-like_N"/>
</dbReference>
<dbReference type="Proteomes" id="UP001165405">
    <property type="component" value="Unassembled WGS sequence"/>
</dbReference>
<proteinExistence type="predicted"/>
<dbReference type="InterPro" id="IPR051397">
    <property type="entry name" value="Zn-ADH-like_protein"/>
</dbReference>
<comment type="caution">
    <text evidence="2">The sequence shown here is derived from an EMBL/GenBank/DDBJ whole genome shotgun (WGS) entry which is preliminary data.</text>
</comment>
<dbReference type="Pfam" id="PF13602">
    <property type="entry name" value="ADH_zinc_N_2"/>
    <property type="match status" value="1"/>
</dbReference>
<dbReference type="AlphaFoldDB" id="A0AA41UDI2"/>
<accession>A0AA41UDI2</accession>
<keyword evidence="3" id="KW-1185">Reference proteome</keyword>
<reference evidence="2" key="1">
    <citation type="submission" date="2022-01" db="EMBL/GenBank/DDBJ databases">
        <title>Antribacter sp. nov., isolated from Guizhou of China.</title>
        <authorList>
            <person name="Chengliang C."/>
            <person name="Ya Z."/>
        </authorList>
    </citation>
    <scope>NUCLEOTIDE SEQUENCE</scope>
    <source>
        <strain evidence="2">KLBMP 9083</strain>
    </source>
</reference>
<evidence type="ECO:0000259" key="1">
    <source>
        <dbReference type="SMART" id="SM00829"/>
    </source>
</evidence>
<dbReference type="InterPro" id="IPR036291">
    <property type="entry name" value="NAD(P)-bd_dom_sf"/>
</dbReference>
<dbReference type="EMBL" id="JAKGSG010000054">
    <property type="protein sequence ID" value="MCF4123119.1"/>
    <property type="molecule type" value="Genomic_DNA"/>
</dbReference>
<dbReference type="Pfam" id="PF08240">
    <property type="entry name" value="ADH_N"/>
    <property type="match status" value="1"/>
</dbReference>
<evidence type="ECO:0000313" key="2">
    <source>
        <dbReference type="EMBL" id="MCF4123119.1"/>
    </source>
</evidence>
<dbReference type="InterPro" id="IPR020843">
    <property type="entry name" value="ER"/>
</dbReference>
<dbReference type="RefSeq" id="WP_236090930.1">
    <property type="nucleotide sequence ID" value="NZ_JAKGSG010000054.1"/>
</dbReference>